<comment type="pathway">
    <text evidence="1 8 9">Carbohydrate degradation; glycolysis; D-glyceraldehyde 3-phosphate and glycerone phosphate from D-glucose: step 2/4.</text>
</comment>
<sequence length="446" mass="49583">MKRMVNLDFAGSLIDLKVLAGDVQKVREAQKKLYAGTEDFTGWVKLPFTYDKEETKRILETAERIRTQCEVFIVIGIGGSYLGARAAISALKQREKEKSGKPVPEIYFAGQNLSGTYHRELLEKIKDREICLCVISKSGTTTEPSIAFSVLKDTLYKKYGKEEANKRIYAITDAAKGTLREEADREGYVTFTVPDDIGGRYSVLTPVGLLPIAVAGIDILDMLEGARVGAKVWTAGPWEAVPENQEDMGSESDITQISSPGLLALTRVSLLNRGKFIEVFEYYEPQLQYFTEWLKQLFGESEGKDGTGIFPASLQFSADLHSMGQFLQEGKQIFFETILNLVHPDKDLIVPDDAGELLAGKSLNAVNRAAMEGVMAAHAAVGVPMIRIDIPELSPYYFGQMVYFFETSCALSGYLLEVNPFDQPGVESYKKEMRRVLKGDNNEAKR</sequence>
<dbReference type="PANTHER" id="PTHR11469:SF1">
    <property type="entry name" value="GLUCOSE-6-PHOSPHATE ISOMERASE"/>
    <property type="match status" value="1"/>
</dbReference>
<dbReference type="Pfam" id="PF00342">
    <property type="entry name" value="PGI"/>
    <property type="match status" value="1"/>
</dbReference>
<dbReference type="HAMAP" id="MF_00473">
    <property type="entry name" value="G6P_isomerase"/>
    <property type="match status" value="1"/>
</dbReference>
<dbReference type="InterPro" id="IPR001672">
    <property type="entry name" value="G6P_Isomerase"/>
</dbReference>
<evidence type="ECO:0000256" key="4">
    <source>
        <dbReference type="ARBA" id="ARBA00022490"/>
    </source>
</evidence>
<evidence type="ECO:0000256" key="7">
    <source>
        <dbReference type="ARBA" id="ARBA00029321"/>
    </source>
</evidence>
<dbReference type="CDD" id="cd05015">
    <property type="entry name" value="SIS_PGI_1"/>
    <property type="match status" value="1"/>
</dbReference>
<dbReference type="Gene3D" id="3.40.50.10490">
    <property type="entry name" value="Glucose-6-phosphate isomerase like protein, domain 1"/>
    <property type="match status" value="2"/>
</dbReference>
<dbReference type="CDD" id="cd05016">
    <property type="entry name" value="SIS_PGI_2"/>
    <property type="match status" value="1"/>
</dbReference>
<evidence type="ECO:0000313" key="10">
    <source>
        <dbReference type="EMBL" id="MBR0599572.1"/>
    </source>
</evidence>
<evidence type="ECO:0000256" key="3">
    <source>
        <dbReference type="ARBA" id="ARBA00022432"/>
    </source>
</evidence>
<keyword evidence="6 8" id="KW-0413">Isomerase</keyword>
<keyword evidence="11" id="KW-1185">Reference proteome</keyword>
<accession>A0A8J8B3B0</accession>
<name>A0A8J8B3B0_9FIRM</name>
<dbReference type="GO" id="GO:0051156">
    <property type="term" value="P:glucose 6-phosphate metabolic process"/>
    <property type="evidence" value="ECO:0007669"/>
    <property type="project" value="TreeGrafter"/>
</dbReference>
<dbReference type="PROSITE" id="PS00174">
    <property type="entry name" value="P_GLUCOSE_ISOMERASE_2"/>
    <property type="match status" value="1"/>
</dbReference>
<evidence type="ECO:0000256" key="5">
    <source>
        <dbReference type="ARBA" id="ARBA00023152"/>
    </source>
</evidence>
<dbReference type="UniPathway" id="UPA00138"/>
<keyword evidence="5 8" id="KW-0324">Glycolysis</keyword>
<dbReference type="EC" id="5.3.1.9" evidence="8"/>
<comment type="caution">
    <text evidence="10">The sequence shown here is derived from an EMBL/GenBank/DDBJ whole genome shotgun (WGS) entry which is preliminary data.</text>
</comment>
<dbReference type="SUPFAM" id="SSF53697">
    <property type="entry name" value="SIS domain"/>
    <property type="match status" value="1"/>
</dbReference>
<protein>
    <recommendedName>
        <fullName evidence="8">Glucose-6-phosphate isomerase</fullName>
        <shortName evidence="8">GPI</shortName>
        <ecNumber evidence="8">5.3.1.9</ecNumber>
    </recommendedName>
    <alternativeName>
        <fullName evidence="8">Phosphoglucose isomerase</fullName>
        <shortName evidence="8">PGI</shortName>
    </alternativeName>
    <alternativeName>
        <fullName evidence="8">Phosphohexose isomerase</fullName>
        <shortName evidence="8">PHI</shortName>
    </alternativeName>
</protein>
<evidence type="ECO:0000256" key="8">
    <source>
        <dbReference type="HAMAP-Rule" id="MF_00473"/>
    </source>
</evidence>
<dbReference type="GO" id="GO:0097367">
    <property type="term" value="F:carbohydrate derivative binding"/>
    <property type="evidence" value="ECO:0007669"/>
    <property type="project" value="InterPro"/>
</dbReference>
<gene>
    <name evidence="8" type="primary">pgi</name>
    <name evidence="10" type="ORF">KCX82_16935</name>
</gene>
<proteinExistence type="inferred from homology"/>
<comment type="caution">
    <text evidence="8">Lacks conserved residue(s) required for the propagation of feature annotation.</text>
</comment>
<evidence type="ECO:0000313" key="11">
    <source>
        <dbReference type="Proteomes" id="UP000675664"/>
    </source>
</evidence>
<dbReference type="FunFam" id="3.40.50.10490:FF:000016">
    <property type="entry name" value="Glucose-6-phosphate isomerase"/>
    <property type="match status" value="1"/>
</dbReference>
<comment type="subcellular location">
    <subcellularLocation>
        <location evidence="8">Cytoplasm</location>
    </subcellularLocation>
</comment>
<organism evidence="10 11">
    <name type="scientific">Sinanaerobacter chloroacetimidivorans</name>
    <dbReference type="NCBI Taxonomy" id="2818044"/>
    <lineage>
        <taxon>Bacteria</taxon>
        <taxon>Bacillati</taxon>
        <taxon>Bacillota</taxon>
        <taxon>Clostridia</taxon>
        <taxon>Peptostreptococcales</taxon>
        <taxon>Anaerovoracaceae</taxon>
        <taxon>Sinanaerobacter</taxon>
    </lineage>
</organism>
<dbReference type="NCBIfam" id="NF010697">
    <property type="entry name" value="PRK14097.1"/>
    <property type="match status" value="1"/>
</dbReference>
<dbReference type="PANTHER" id="PTHR11469">
    <property type="entry name" value="GLUCOSE-6-PHOSPHATE ISOMERASE"/>
    <property type="match status" value="1"/>
</dbReference>
<dbReference type="PROSITE" id="PS51463">
    <property type="entry name" value="P_GLUCOSE_ISOMERASE_3"/>
    <property type="match status" value="1"/>
</dbReference>
<comment type="pathway">
    <text evidence="8">Carbohydrate biosynthesis; gluconeogenesis.</text>
</comment>
<dbReference type="UniPathway" id="UPA00109">
    <property type="reaction ID" value="UER00181"/>
</dbReference>
<comment type="catalytic activity">
    <reaction evidence="7 8 9">
        <text>alpha-D-glucose 6-phosphate = beta-D-fructose 6-phosphate</text>
        <dbReference type="Rhea" id="RHEA:11816"/>
        <dbReference type="ChEBI" id="CHEBI:57634"/>
        <dbReference type="ChEBI" id="CHEBI:58225"/>
        <dbReference type="EC" id="5.3.1.9"/>
    </reaction>
</comment>
<dbReference type="PROSITE" id="PS00765">
    <property type="entry name" value="P_GLUCOSE_ISOMERASE_1"/>
    <property type="match status" value="1"/>
</dbReference>
<evidence type="ECO:0000256" key="1">
    <source>
        <dbReference type="ARBA" id="ARBA00004926"/>
    </source>
</evidence>
<dbReference type="AlphaFoldDB" id="A0A8J8B3B0"/>
<dbReference type="EMBL" id="JAGSND010000014">
    <property type="protein sequence ID" value="MBR0599572.1"/>
    <property type="molecule type" value="Genomic_DNA"/>
</dbReference>
<feature type="active site" description="Proton donor" evidence="8">
    <location>
        <position position="300"/>
    </location>
</feature>
<comment type="function">
    <text evidence="8">Catalyzes the reversible isomerization of glucose-6-phosphate to fructose-6-phosphate.</text>
</comment>
<dbReference type="Proteomes" id="UP000675664">
    <property type="component" value="Unassembled WGS sequence"/>
</dbReference>
<dbReference type="GO" id="GO:0004347">
    <property type="term" value="F:glucose-6-phosphate isomerase activity"/>
    <property type="evidence" value="ECO:0007669"/>
    <property type="project" value="UniProtKB-UniRule"/>
</dbReference>
<evidence type="ECO:0000256" key="9">
    <source>
        <dbReference type="RuleBase" id="RU000612"/>
    </source>
</evidence>
<dbReference type="InterPro" id="IPR035476">
    <property type="entry name" value="SIS_PGI_1"/>
</dbReference>
<dbReference type="InterPro" id="IPR046348">
    <property type="entry name" value="SIS_dom_sf"/>
</dbReference>
<reference evidence="10" key="1">
    <citation type="submission" date="2021-04" db="EMBL/GenBank/DDBJ databases">
        <title>Sinoanaerobacter chloroacetimidivorans sp. nov., an obligate anaerobic bacterium isolated from anaerobic sludge.</title>
        <authorList>
            <person name="Bao Y."/>
        </authorList>
    </citation>
    <scope>NUCLEOTIDE SEQUENCE</scope>
    <source>
        <strain evidence="10">BAD-6</strain>
    </source>
</reference>
<dbReference type="RefSeq" id="WP_227019706.1">
    <property type="nucleotide sequence ID" value="NZ_JAGSND010000014.1"/>
</dbReference>
<dbReference type="GO" id="GO:0048029">
    <property type="term" value="F:monosaccharide binding"/>
    <property type="evidence" value="ECO:0007669"/>
    <property type="project" value="TreeGrafter"/>
</dbReference>
<dbReference type="InterPro" id="IPR035482">
    <property type="entry name" value="SIS_PGI_2"/>
</dbReference>
<evidence type="ECO:0000256" key="6">
    <source>
        <dbReference type="ARBA" id="ARBA00023235"/>
    </source>
</evidence>
<keyword evidence="3 8" id="KW-0312">Gluconeogenesis</keyword>
<reference evidence="10" key="2">
    <citation type="submission" date="2021-04" db="EMBL/GenBank/DDBJ databases">
        <authorList>
            <person name="Liu J."/>
        </authorList>
    </citation>
    <scope>NUCLEOTIDE SEQUENCE</scope>
    <source>
        <strain evidence="10">BAD-6</strain>
    </source>
</reference>
<dbReference type="GO" id="GO:0005829">
    <property type="term" value="C:cytosol"/>
    <property type="evidence" value="ECO:0007669"/>
    <property type="project" value="TreeGrafter"/>
</dbReference>
<keyword evidence="4 8" id="KW-0963">Cytoplasm</keyword>
<dbReference type="InterPro" id="IPR018189">
    <property type="entry name" value="Phosphoglucose_isomerase_CS"/>
</dbReference>
<dbReference type="PRINTS" id="PR00662">
    <property type="entry name" value="G6PISOMERASE"/>
</dbReference>
<dbReference type="GO" id="GO:0006096">
    <property type="term" value="P:glycolytic process"/>
    <property type="evidence" value="ECO:0007669"/>
    <property type="project" value="UniProtKB-UniRule"/>
</dbReference>
<evidence type="ECO:0000256" key="2">
    <source>
        <dbReference type="ARBA" id="ARBA00006604"/>
    </source>
</evidence>
<comment type="similarity">
    <text evidence="2 8 9">Belongs to the GPI family.</text>
</comment>
<dbReference type="GO" id="GO:0006094">
    <property type="term" value="P:gluconeogenesis"/>
    <property type="evidence" value="ECO:0007669"/>
    <property type="project" value="UniProtKB-UniRule"/>
</dbReference>
<feature type="active site" evidence="8">
    <location>
        <position position="430"/>
    </location>
</feature>